<dbReference type="AlphaFoldDB" id="A0A1F5KGL0"/>
<accession>A0A1F5KGL0</accession>
<feature type="transmembrane region" description="Helical" evidence="1">
    <location>
        <begin position="46"/>
        <end position="65"/>
    </location>
</feature>
<sequence>MLNFTERAGRSLINIVEVAKTTIQKAPTYAMQLRESLHKHLPITEILSGFGAMYLGFVGAVFLATHRAPDLVVGAAIAASLGGLGLAFDGISRKSKGRGLTERTVSDLSGRRSFTGSNLP</sequence>
<keyword evidence="1" id="KW-0472">Membrane</keyword>
<keyword evidence="1" id="KW-1133">Transmembrane helix</keyword>
<dbReference type="EMBL" id="MFDD01000014">
    <property type="protein sequence ID" value="OGE40076.1"/>
    <property type="molecule type" value="Genomic_DNA"/>
</dbReference>
<proteinExistence type="predicted"/>
<evidence type="ECO:0000313" key="3">
    <source>
        <dbReference type="Proteomes" id="UP000177328"/>
    </source>
</evidence>
<dbReference type="Proteomes" id="UP000177328">
    <property type="component" value="Unassembled WGS sequence"/>
</dbReference>
<evidence type="ECO:0000256" key="1">
    <source>
        <dbReference type="SAM" id="Phobius"/>
    </source>
</evidence>
<evidence type="ECO:0000313" key="2">
    <source>
        <dbReference type="EMBL" id="OGE40076.1"/>
    </source>
</evidence>
<keyword evidence="1" id="KW-0812">Transmembrane</keyword>
<feature type="transmembrane region" description="Helical" evidence="1">
    <location>
        <begin position="71"/>
        <end position="88"/>
    </location>
</feature>
<reference evidence="2 3" key="1">
    <citation type="journal article" date="2016" name="Nat. Commun.">
        <title>Thousands of microbial genomes shed light on interconnected biogeochemical processes in an aquifer system.</title>
        <authorList>
            <person name="Anantharaman K."/>
            <person name="Brown C.T."/>
            <person name="Hug L.A."/>
            <person name="Sharon I."/>
            <person name="Castelle C.J."/>
            <person name="Probst A.J."/>
            <person name="Thomas B.C."/>
            <person name="Singh A."/>
            <person name="Wilkins M.J."/>
            <person name="Karaoz U."/>
            <person name="Brodie E.L."/>
            <person name="Williams K.H."/>
            <person name="Hubbard S.S."/>
            <person name="Banfield J.F."/>
        </authorList>
    </citation>
    <scope>NUCLEOTIDE SEQUENCE [LARGE SCALE GENOMIC DNA]</scope>
</reference>
<comment type="caution">
    <text evidence="2">The sequence shown here is derived from an EMBL/GenBank/DDBJ whole genome shotgun (WGS) entry which is preliminary data.</text>
</comment>
<protein>
    <submittedName>
        <fullName evidence="2">Uncharacterized protein</fullName>
    </submittedName>
</protein>
<gene>
    <name evidence="2" type="ORF">A3D25_04710</name>
</gene>
<name>A0A1F5KGL0_9BACT</name>
<organism evidence="2 3">
    <name type="scientific">Candidatus Daviesbacteria bacterium RIFCSPHIGHO2_02_FULL_43_12</name>
    <dbReference type="NCBI Taxonomy" id="1797776"/>
    <lineage>
        <taxon>Bacteria</taxon>
        <taxon>Candidatus Daviesiibacteriota</taxon>
    </lineage>
</organism>